<feature type="transmembrane region" description="Helical" evidence="5">
    <location>
        <begin position="7"/>
        <end position="25"/>
    </location>
</feature>
<feature type="transmembrane region" description="Helical" evidence="5">
    <location>
        <begin position="351"/>
        <end position="369"/>
    </location>
</feature>
<evidence type="ECO:0000313" key="7">
    <source>
        <dbReference type="Proteomes" id="UP000254331"/>
    </source>
</evidence>
<keyword evidence="4 5" id="KW-0472">Membrane</keyword>
<feature type="transmembrane region" description="Helical" evidence="5">
    <location>
        <begin position="37"/>
        <end position="58"/>
    </location>
</feature>
<accession>A0A379F8M2</accession>
<keyword evidence="3 5" id="KW-1133">Transmembrane helix</keyword>
<organism evidence="6 7">
    <name type="scientific">Proteus vulgaris</name>
    <dbReference type="NCBI Taxonomy" id="585"/>
    <lineage>
        <taxon>Bacteria</taxon>
        <taxon>Pseudomonadati</taxon>
        <taxon>Pseudomonadota</taxon>
        <taxon>Gammaproteobacteria</taxon>
        <taxon>Enterobacterales</taxon>
        <taxon>Morganellaceae</taxon>
        <taxon>Proteus</taxon>
    </lineage>
</organism>
<feature type="transmembrane region" description="Helical" evidence="5">
    <location>
        <begin position="318"/>
        <end position="339"/>
    </location>
</feature>
<evidence type="ECO:0000256" key="3">
    <source>
        <dbReference type="ARBA" id="ARBA00022989"/>
    </source>
</evidence>
<evidence type="ECO:0000256" key="4">
    <source>
        <dbReference type="ARBA" id="ARBA00023136"/>
    </source>
</evidence>
<dbReference type="AlphaFoldDB" id="A0A379F8M2"/>
<feature type="transmembrane region" description="Helical" evidence="5">
    <location>
        <begin position="113"/>
        <end position="132"/>
    </location>
</feature>
<feature type="transmembrane region" description="Helical" evidence="5">
    <location>
        <begin position="78"/>
        <end position="101"/>
    </location>
</feature>
<feature type="transmembrane region" description="Helical" evidence="5">
    <location>
        <begin position="375"/>
        <end position="399"/>
    </location>
</feature>
<dbReference type="PANTHER" id="PTHR43424:SF1">
    <property type="entry name" value="LOCUS PUTATIVE PROTEIN 1-RELATED"/>
    <property type="match status" value="1"/>
</dbReference>
<dbReference type="Pfam" id="PF01943">
    <property type="entry name" value="Polysacc_synt"/>
    <property type="match status" value="1"/>
</dbReference>
<gene>
    <name evidence="6" type="primary">rfbX</name>
    <name evidence="6" type="ORF">NCTC10376_01811</name>
</gene>
<evidence type="ECO:0000256" key="5">
    <source>
        <dbReference type="SAM" id="Phobius"/>
    </source>
</evidence>
<dbReference type="Proteomes" id="UP000254331">
    <property type="component" value="Unassembled WGS sequence"/>
</dbReference>
<name>A0A379F8M2_PROVU</name>
<dbReference type="PANTHER" id="PTHR43424">
    <property type="entry name" value="LOCUS PUTATIVE PROTEIN 1-RELATED"/>
    <property type="match status" value="1"/>
</dbReference>
<evidence type="ECO:0000256" key="1">
    <source>
        <dbReference type="ARBA" id="ARBA00004141"/>
    </source>
</evidence>
<sequence length="404" mass="46180">MSLKKNIVNLFGTQLISYVIPLLQLPYLSRVLDTDNFGLYIFSLSLLSICNIISNYGFELSIPKKIASEKINIKKLGVFISAINCIKTFLIILLILTTILINFKNGYFDKLTLFFIIISIISNGYNLIWLYLGIEKIYIYSRIIFLSRLISLVSIFLFVNENSDNNTLYIIIAIQNFLSTFICYYYLKKWKLKYLSFNLRRIKELAKESTEYFISRLGVSLYSTCGSFFIGIMSGSMHQVAIYGAAEQLYKAGVMVISSISTPLTPYMARTKNFSIFFKITFLSICMTIVGASIGFFFGDDIISIIYGDELIEAFPVLKIFMITIIVSILGIHFGYPALIPLNKEKCANYSVLYAGLFQLLAISIFYLLNTNITAILIAISYLLCDSLMFLYRISIFYVNYKKR</sequence>
<reference evidence="6 7" key="1">
    <citation type="submission" date="2018-06" db="EMBL/GenBank/DDBJ databases">
        <authorList>
            <consortium name="Pathogen Informatics"/>
            <person name="Doyle S."/>
        </authorList>
    </citation>
    <scope>NUCLEOTIDE SEQUENCE [LARGE SCALE GENOMIC DNA]</scope>
    <source>
        <strain evidence="6 7">NCTC10376</strain>
    </source>
</reference>
<dbReference type="GO" id="GO:0016020">
    <property type="term" value="C:membrane"/>
    <property type="evidence" value="ECO:0007669"/>
    <property type="project" value="UniProtKB-SubCell"/>
</dbReference>
<proteinExistence type="predicted"/>
<feature type="transmembrane region" description="Helical" evidence="5">
    <location>
        <begin position="166"/>
        <end position="187"/>
    </location>
</feature>
<dbReference type="InterPro" id="IPR002797">
    <property type="entry name" value="Polysacc_synth"/>
</dbReference>
<feature type="transmembrane region" description="Helical" evidence="5">
    <location>
        <begin position="276"/>
        <end position="298"/>
    </location>
</feature>
<protein>
    <submittedName>
        <fullName evidence="6">O-antigen transporter</fullName>
    </submittedName>
</protein>
<evidence type="ECO:0000256" key="2">
    <source>
        <dbReference type="ARBA" id="ARBA00022692"/>
    </source>
</evidence>
<dbReference type="RefSeq" id="WP_115370563.1">
    <property type="nucleotide sequence ID" value="NZ_UGTW01000001.1"/>
</dbReference>
<evidence type="ECO:0000313" key="6">
    <source>
        <dbReference type="EMBL" id="SUC15929.1"/>
    </source>
</evidence>
<dbReference type="EMBL" id="UGTW01000001">
    <property type="protein sequence ID" value="SUC15929.1"/>
    <property type="molecule type" value="Genomic_DNA"/>
</dbReference>
<keyword evidence="2 5" id="KW-0812">Transmembrane</keyword>
<dbReference type="InterPro" id="IPR052556">
    <property type="entry name" value="PolySynth_Transporter"/>
</dbReference>
<comment type="subcellular location">
    <subcellularLocation>
        <location evidence="1">Membrane</location>
        <topology evidence="1">Multi-pass membrane protein</topology>
    </subcellularLocation>
</comment>
<feature type="transmembrane region" description="Helical" evidence="5">
    <location>
        <begin position="139"/>
        <end position="160"/>
    </location>
</feature>